<evidence type="ECO:0000259" key="1">
    <source>
        <dbReference type="Pfam" id="PF18648"/>
    </source>
</evidence>
<dbReference type="EMBL" id="KZ613494">
    <property type="protein sequence ID" value="PMD18405.1"/>
    <property type="molecule type" value="Genomic_DNA"/>
</dbReference>
<gene>
    <name evidence="2" type="ORF">NA56DRAFT_751370</name>
</gene>
<reference evidence="2 3" key="1">
    <citation type="submission" date="2016-05" db="EMBL/GenBank/DDBJ databases">
        <title>A degradative enzymes factory behind the ericoid mycorrhizal symbiosis.</title>
        <authorList>
            <consortium name="DOE Joint Genome Institute"/>
            <person name="Martino E."/>
            <person name="Morin E."/>
            <person name="Grelet G."/>
            <person name="Kuo A."/>
            <person name="Kohler A."/>
            <person name="Daghino S."/>
            <person name="Barry K."/>
            <person name="Choi C."/>
            <person name="Cichocki N."/>
            <person name="Clum A."/>
            <person name="Copeland A."/>
            <person name="Hainaut M."/>
            <person name="Haridas S."/>
            <person name="Labutti K."/>
            <person name="Lindquist E."/>
            <person name="Lipzen A."/>
            <person name="Khouja H.-R."/>
            <person name="Murat C."/>
            <person name="Ohm R."/>
            <person name="Olson A."/>
            <person name="Spatafora J."/>
            <person name="Veneault-Fourrey C."/>
            <person name="Henrissat B."/>
            <person name="Grigoriev I."/>
            <person name="Martin F."/>
            <person name="Perotto S."/>
        </authorList>
    </citation>
    <scope>NUCLEOTIDE SEQUENCE [LARGE SCALE GENOMIC DNA]</scope>
    <source>
        <strain evidence="2 3">UAMH 7357</strain>
    </source>
</reference>
<evidence type="ECO:0000313" key="3">
    <source>
        <dbReference type="Proteomes" id="UP000235672"/>
    </source>
</evidence>
<name>A0A2J6PWL3_9HELO</name>
<organism evidence="2 3">
    <name type="scientific">Hyaloscypha hepaticicola</name>
    <dbReference type="NCBI Taxonomy" id="2082293"/>
    <lineage>
        <taxon>Eukaryota</taxon>
        <taxon>Fungi</taxon>
        <taxon>Dikarya</taxon>
        <taxon>Ascomycota</taxon>
        <taxon>Pezizomycotina</taxon>
        <taxon>Leotiomycetes</taxon>
        <taxon>Helotiales</taxon>
        <taxon>Hyaloscyphaceae</taxon>
        <taxon>Hyaloscypha</taxon>
    </lineage>
</organism>
<dbReference type="AlphaFoldDB" id="A0A2J6PWL3"/>
<dbReference type="InterPro" id="IPR041018">
    <property type="entry name" value="ADPRTs_Tse2"/>
</dbReference>
<protein>
    <recommendedName>
        <fullName evidence="1">Tse2 ADP-ribosyltransferase toxin domain-containing protein</fullName>
    </recommendedName>
</protein>
<evidence type="ECO:0000313" key="2">
    <source>
        <dbReference type="EMBL" id="PMD18405.1"/>
    </source>
</evidence>
<accession>A0A2J6PWL3</accession>
<dbReference type="OrthoDB" id="10266325at2759"/>
<keyword evidence="3" id="KW-1185">Reference proteome</keyword>
<proteinExistence type="predicted"/>
<feature type="domain" description="Tse2 ADP-ribosyltransferase toxin" evidence="1">
    <location>
        <begin position="81"/>
        <end position="127"/>
    </location>
</feature>
<dbReference type="Pfam" id="PF18648">
    <property type="entry name" value="ADPRTs_Tse2"/>
    <property type="match status" value="1"/>
</dbReference>
<sequence length="155" mass="17595">MRTPRPAGFIASFKGTSLEIFRVNKGPSSSSENGLLFHRSDPPYSISIHTTENAEWRLDASERAVPTGLSPTTLGKRLDYTPLPEELTLVHEHTDHYSLQPAIEMNLNQRITRFLRESGTLYTTEQWLAKYKLPAWSHRKAYGSRSVMDDNTFVG</sequence>
<dbReference type="Proteomes" id="UP000235672">
    <property type="component" value="Unassembled WGS sequence"/>
</dbReference>